<gene>
    <name evidence="2" type="ORF">LY89DRAFT_680481</name>
</gene>
<dbReference type="RefSeq" id="XP_018076705.1">
    <property type="nucleotide sequence ID" value="XM_018214088.1"/>
</dbReference>
<feature type="region of interest" description="Disordered" evidence="1">
    <location>
        <begin position="453"/>
        <end position="517"/>
    </location>
</feature>
<feature type="compositionally biased region" description="Low complexity" evidence="1">
    <location>
        <begin position="473"/>
        <end position="501"/>
    </location>
</feature>
<evidence type="ECO:0000313" key="2">
    <source>
        <dbReference type="EMBL" id="KUJ22350.1"/>
    </source>
</evidence>
<evidence type="ECO:0000256" key="1">
    <source>
        <dbReference type="SAM" id="MobiDB-lite"/>
    </source>
</evidence>
<keyword evidence="3" id="KW-1185">Reference proteome</keyword>
<name>A0A194XQ15_MOLSC</name>
<evidence type="ECO:0000313" key="3">
    <source>
        <dbReference type="Proteomes" id="UP000070700"/>
    </source>
</evidence>
<sequence>MSAPVSRFQKLSLSQDMQSHGDLAPAQSGGKGKGKAPMGSGGSASLAQILNPNESDDEMGQEEAPDDVQEEVPDEGTRSGRVFALNHCRQFDTFYAFQIAYAEVERISIRISTTGPICSSNTCSGGEQCCHIEWLLEQLSNAIPDTLEVTDITTYEQISAVGLDTVCEELQFELREGPESDTEDTWQLKKVHSTSGLGRQTRRMLKERMHAVRDIMATLSSDTLLTDDYRGDIFNTPGDMSPKLILGDLEATISRLLFSNDDMFYHFKTLVPKDLRARSYFTKALLKAQATIAALDKYAEQGPVDGPFDLIWCADTLIKLVDSINFNIVQRQPLSSVAKQEAAKALVGILDMVINRNYEIYPKDPSWSRRRAHAEPTRDRNLYERLIRSPPENRPVDFVLSALQNLPEAKPYIDQLQGLLGILKQIGWSSPEPYKIKLGGIIEQLRGVPPNAIPRAPQLSSSALEPGERALQAAPSLLSAAPSSSGAGPSTSGAGPSTSSGKRPAKSSDRKANKRMK</sequence>
<feature type="compositionally biased region" description="Acidic residues" evidence="1">
    <location>
        <begin position="54"/>
        <end position="74"/>
    </location>
</feature>
<organism evidence="2 3">
    <name type="scientific">Mollisia scopiformis</name>
    <name type="common">Conifer needle endophyte fungus</name>
    <name type="synonym">Phialocephala scopiformis</name>
    <dbReference type="NCBI Taxonomy" id="149040"/>
    <lineage>
        <taxon>Eukaryota</taxon>
        <taxon>Fungi</taxon>
        <taxon>Dikarya</taxon>
        <taxon>Ascomycota</taxon>
        <taxon>Pezizomycotina</taxon>
        <taxon>Leotiomycetes</taxon>
        <taxon>Helotiales</taxon>
        <taxon>Mollisiaceae</taxon>
        <taxon>Mollisia</taxon>
    </lineage>
</organism>
<feature type="region of interest" description="Disordered" evidence="1">
    <location>
        <begin position="1"/>
        <end position="77"/>
    </location>
</feature>
<dbReference type="GeneID" id="28823814"/>
<dbReference type="Proteomes" id="UP000070700">
    <property type="component" value="Unassembled WGS sequence"/>
</dbReference>
<dbReference type="KEGG" id="psco:LY89DRAFT_680481"/>
<protein>
    <recommendedName>
        <fullName evidence="4">SWIM-type domain-containing protein</fullName>
    </recommendedName>
</protein>
<dbReference type="EMBL" id="KQ947406">
    <property type="protein sequence ID" value="KUJ22350.1"/>
    <property type="molecule type" value="Genomic_DNA"/>
</dbReference>
<accession>A0A194XQ15</accession>
<reference evidence="2 3" key="1">
    <citation type="submission" date="2015-10" db="EMBL/GenBank/DDBJ databases">
        <title>Full genome of DAOMC 229536 Phialocephala scopiformis, a fungal endophyte of spruce producing the potent anti-insectan compound rugulosin.</title>
        <authorList>
            <consortium name="DOE Joint Genome Institute"/>
            <person name="Walker A.K."/>
            <person name="Frasz S.L."/>
            <person name="Seifert K.A."/>
            <person name="Miller J.D."/>
            <person name="Mondo S.J."/>
            <person name="Labutti K."/>
            <person name="Lipzen A."/>
            <person name="Dockter R."/>
            <person name="Kennedy M."/>
            <person name="Grigoriev I.V."/>
            <person name="Spatafora J.W."/>
        </authorList>
    </citation>
    <scope>NUCLEOTIDE SEQUENCE [LARGE SCALE GENOMIC DNA]</scope>
    <source>
        <strain evidence="2 3">CBS 120377</strain>
    </source>
</reference>
<dbReference type="AlphaFoldDB" id="A0A194XQ15"/>
<dbReference type="InParanoid" id="A0A194XQ15"/>
<dbReference type="OrthoDB" id="5387895at2759"/>
<feature type="compositionally biased region" description="Polar residues" evidence="1">
    <location>
        <begin position="43"/>
        <end position="53"/>
    </location>
</feature>
<feature type="compositionally biased region" description="Polar residues" evidence="1">
    <location>
        <begin position="9"/>
        <end position="18"/>
    </location>
</feature>
<evidence type="ECO:0008006" key="4">
    <source>
        <dbReference type="Google" id="ProtNLM"/>
    </source>
</evidence>
<proteinExistence type="predicted"/>